<dbReference type="GO" id="GO:0016787">
    <property type="term" value="F:hydrolase activity"/>
    <property type="evidence" value="ECO:0007669"/>
    <property type="project" value="UniProtKB-KW"/>
</dbReference>
<proteinExistence type="predicted"/>
<dbReference type="Proteomes" id="UP000054623">
    <property type="component" value="Unassembled WGS sequence"/>
</dbReference>
<dbReference type="InterPro" id="IPR003607">
    <property type="entry name" value="HD/PDEase_dom"/>
</dbReference>
<dbReference type="EMBL" id="LK996017">
    <property type="protein sequence ID" value="CDX00188.1"/>
    <property type="molecule type" value="Genomic_DNA"/>
</dbReference>
<dbReference type="SUPFAM" id="SSF109604">
    <property type="entry name" value="HD-domain/PDEase-like"/>
    <property type="match status" value="1"/>
</dbReference>
<dbReference type="PROSITE" id="PS51831">
    <property type="entry name" value="HD"/>
    <property type="match status" value="1"/>
</dbReference>
<dbReference type="OrthoDB" id="1669667at2"/>
<dbReference type="AlphaFoldDB" id="A0A098AUN8"/>
<gene>
    <name evidence="3" type="ORF">AT727_15265</name>
    <name evidence="2" type="ORF">DPCES_0301</name>
</gene>
<dbReference type="InterPro" id="IPR006674">
    <property type="entry name" value="HD_domain"/>
</dbReference>
<sequence length="184" mass="20878">MIPMPRVNRILQHRNYEEFTEKNKQAEQKRIYCRHGSDHGLAVARIAYLYLLEKYIEDRDSLPGTGTNKASVRLEESYGLGKESIYAAGILHDIGRWVEYENQEDHALAGARLARPILKDCGFTEAEMEKIVLGISEHRLPPDQTSSILGQALALADDWARDCQSCSSKATCYKYTKAMEDILI</sequence>
<evidence type="ECO:0000313" key="3">
    <source>
        <dbReference type="EMBL" id="KTE93369.1"/>
    </source>
</evidence>
<dbReference type="SMART" id="SM00471">
    <property type="entry name" value="HDc"/>
    <property type="match status" value="1"/>
</dbReference>
<dbReference type="Gene3D" id="1.10.3210.10">
    <property type="entry name" value="Hypothetical protein af1432"/>
    <property type="match status" value="1"/>
</dbReference>
<keyword evidence="3" id="KW-0378">Hydrolase</keyword>
<protein>
    <submittedName>
        <fullName evidence="2">HD domain protein</fullName>
    </submittedName>
    <submittedName>
        <fullName evidence="3">Phosphohydrolase</fullName>
    </submittedName>
</protein>
<name>A0A098AUN8_DESHA</name>
<accession>A0A098AUN8</accession>
<reference evidence="3 4" key="2">
    <citation type="submission" date="2015-12" db="EMBL/GenBank/DDBJ databases">
        <title>Draft Genome Sequence of Desulfitobacterium hafniense Strain DH, a Sulfate-reducing Bacterium Isolated from Paddy Soils.</title>
        <authorList>
            <person name="Bao P."/>
            <person name="Zhang X."/>
            <person name="Li G."/>
        </authorList>
    </citation>
    <scope>NUCLEOTIDE SEQUENCE [LARGE SCALE GENOMIC DNA]</scope>
    <source>
        <strain evidence="3 4">DH</strain>
    </source>
</reference>
<dbReference type="Pfam" id="PF01966">
    <property type="entry name" value="HD"/>
    <property type="match status" value="1"/>
</dbReference>
<dbReference type="EMBL" id="LOCK01000002">
    <property type="protein sequence ID" value="KTE93369.1"/>
    <property type="molecule type" value="Genomic_DNA"/>
</dbReference>
<dbReference type="PATRIC" id="fig|49338.4.peg.321"/>
<evidence type="ECO:0000259" key="1">
    <source>
        <dbReference type="PROSITE" id="PS51831"/>
    </source>
</evidence>
<organism evidence="2">
    <name type="scientific">Desulfitobacterium hafniense</name>
    <name type="common">Desulfitobacterium frappieri</name>
    <dbReference type="NCBI Taxonomy" id="49338"/>
    <lineage>
        <taxon>Bacteria</taxon>
        <taxon>Bacillati</taxon>
        <taxon>Bacillota</taxon>
        <taxon>Clostridia</taxon>
        <taxon>Eubacteriales</taxon>
        <taxon>Desulfitobacteriaceae</taxon>
        <taxon>Desulfitobacterium</taxon>
    </lineage>
</organism>
<feature type="domain" description="HD" evidence="1">
    <location>
        <begin position="36"/>
        <end position="162"/>
    </location>
</feature>
<dbReference type="RefSeq" id="WP_005809745.1">
    <property type="nucleotide sequence ID" value="NZ_CABKQQ010000022.1"/>
</dbReference>
<evidence type="ECO:0000313" key="2">
    <source>
        <dbReference type="EMBL" id="CDX00188.1"/>
    </source>
</evidence>
<reference evidence="2" key="1">
    <citation type="submission" date="2014-07" db="EMBL/GenBank/DDBJ databases">
        <authorList>
            <person name="Hornung V.Bastian."/>
        </authorList>
    </citation>
    <scope>NUCLEOTIDE SEQUENCE</scope>
    <source>
        <strain evidence="2">PCE-S</strain>
    </source>
</reference>
<evidence type="ECO:0000313" key="4">
    <source>
        <dbReference type="Proteomes" id="UP000054623"/>
    </source>
</evidence>